<protein>
    <submittedName>
        <fullName evidence="1">Uncharacterized protein</fullName>
    </submittedName>
</protein>
<dbReference type="EMBL" id="CM044701">
    <property type="protein sequence ID" value="KAI5683456.1"/>
    <property type="molecule type" value="Genomic_DNA"/>
</dbReference>
<comment type="caution">
    <text evidence="1">The sequence shown here is derived from an EMBL/GenBank/DDBJ whole genome shotgun (WGS) entry which is preliminary data.</text>
</comment>
<organism evidence="1 2">
    <name type="scientific">Catharanthus roseus</name>
    <name type="common">Madagascar periwinkle</name>
    <name type="synonym">Vinca rosea</name>
    <dbReference type="NCBI Taxonomy" id="4058"/>
    <lineage>
        <taxon>Eukaryota</taxon>
        <taxon>Viridiplantae</taxon>
        <taxon>Streptophyta</taxon>
        <taxon>Embryophyta</taxon>
        <taxon>Tracheophyta</taxon>
        <taxon>Spermatophyta</taxon>
        <taxon>Magnoliopsida</taxon>
        <taxon>eudicotyledons</taxon>
        <taxon>Gunneridae</taxon>
        <taxon>Pentapetalae</taxon>
        <taxon>asterids</taxon>
        <taxon>lamiids</taxon>
        <taxon>Gentianales</taxon>
        <taxon>Apocynaceae</taxon>
        <taxon>Rauvolfioideae</taxon>
        <taxon>Vinceae</taxon>
        <taxon>Catharanthinae</taxon>
        <taxon>Catharanthus</taxon>
    </lineage>
</organism>
<dbReference type="Proteomes" id="UP001060085">
    <property type="component" value="Linkage Group LG01"/>
</dbReference>
<gene>
    <name evidence="1" type="ORF">M9H77_04684</name>
</gene>
<keyword evidence="2" id="KW-1185">Reference proteome</keyword>
<proteinExistence type="predicted"/>
<reference evidence="2" key="1">
    <citation type="journal article" date="2023" name="Nat. Plants">
        <title>Single-cell RNA sequencing provides a high-resolution roadmap for understanding the multicellular compartmentation of specialized metabolism.</title>
        <authorList>
            <person name="Sun S."/>
            <person name="Shen X."/>
            <person name="Li Y."/>
            <person name="Li Y."/>
            <person name="Wang S."/>
            <person name="Li R."/>
            <person name="Zhang H."/>
            <person name="Shen G."/>
            <person name="Guo B."/>
            <person name="Wei J."/>
            <person name="Xu J."/>
            <person name="St-Pierre B."/>
            <person name="Chen S."/>
            <person name="Sun C."/>
        </authorList>
    </citation>
    <scope>NUCLEOTIDE SEQUENCE [LARGE SCALE GENOMIC DNA]</scope>
</reference>
<evidence type="ECO:0000313" key="2">
    <source>
        <dbReference type="Proteomes" id="UP001060085"/>
    </source>
</evidence>
<accession>A0ACC0CFB8</accession>
<sequence length="345" mass="37494">MINELIIQREEDKVYQFLIGLDDSMFGTVRIAVASSDAVAFEASRAIQNLVHSGRELDFGAGGRRGRERMSRGRGRSLSESFPATAGWAAAASAHRTGGTVSGFSNYDIHWGSPSLLLSLKTHLQEEPASEVPLFSTVSSDNKLNYDFGEIPGVQLSAKGRNIASRSWPAQPTGMDQPIGSPGPRQDCLVQSTAIVQNDHLSRRKKVQQIETHQTIPSPLAEDQHMSAAGASHPSEGPLQLELRPREEWPGPRGNQLGQSLGSTNSQQETSSQPETVNIEGNLELTHIDSSSSNHNYSSDSSASFDIGQQNVVEPINLRRNVIGYYCLDIVGKNYVTTSYFTGSI</sequence>
<evidence type="ECO:0000313" key="1">
    <source>
        <dbReference type="EMBL" id="KAI5683456.1"/>
    </source>
</evidence>
<name>A0ACC0CFB8_CATRO</name>